<dbReference type="EMBL" id="FTPL01000001">
    <property type="protein sequence ID" value="SIT67820.1"/>
    <property type="molecule type" value="Genomic_DNA"/>
</dbReference>
<organism evidence="11 12">
    <name type="scientific">Edaphobacillus lindanitolerans</name>
    <dbReference type="NCBI Taxonomy" id="550447"/>
    <lineage>
        <taxon>Bacteria</taxon>
        <taxon>Bacillati</taxon>
        <taxon>Bacillota</taxon>
        <taxon>Bacilli</taxon>
        <taxon>Bacillales</taxon>
        <taxon>Bacillaceae</taxon>
        <taxon>Edaphobacillus</taxon>
    </lineage>
</organism>
<gene>
    <name evidence="8" type="primary">divIB</name>
    <name evidence="11" type="ORF">SAMN05428946_0279</name>
</gene>
<dbReference type="OrthoDB" id="1819027at2"/>
<reference evidence="12" key="1">
    <citation type="submission" date="2017-01" db="EMBL/GenBank/DDBJ databases">
        <authorList>
            <person name="Varghese N."/>
            <person name="Submissions S."/>
        </authorList>
    </citation>
    <scope>NUCLEOTIDE SEQUENCE [LARGE SCALE GENOMIC DNA]</scope>
    <source>
        <strain evidence="12">MNA4</strain>
    </source>
</reference>
<protein>
    <recommendedName>
        <fullName evidence="8">Cell division protein DivIB</fullName>
    </recommendedName>
</protein>
<dbReference type="HAMAP" id="MF_00912">
    <property type="entry name" value="DivIB"/>
    <property type="match status" value="1"/>
</dbReference>
<proteinExistence type="inferred from homology"/>
<keyword evidence="3 8" id="KW-0132">Cell division</keyword>
<keyword evidence="4 8" id="KW-0812">Transmembrane</keyword>
<evidence type="ECO:0000256" key="3">
    <source>
        <dbReference type="ARBA" id="ARBA00022618"/>
    </source>
</evidence>
<comment type="subcellular location">
    <subcellularLocation>
        <location evidence="8">Cell membrane</location>
        <topology evidence="8">Single-pass type II membrane protein</topology>
    </subcellularLocation>
    <subcellularLocation>
        <location evidence="1">Membrane</location>
    </subcellularLocation>
    <text evidence="8">Localizes to the division septum.</text>
</comment>
<evidence type="ECO:0000256" key="1">
    <source>
        <dbReference type="ARBA" id="ARBA00004370"/>
    </source>
</evidence>
<evidence type="ECO:0000256" key="6">
    <source>
        <dbReference type="ARBA" id="ARBA00023136"/>
    </source>
</evidence>
<keyword evidence="6 8" id="KW-0472">Membrane</keyword>
<comment type="function">
    <text evidence="8">Cell division protein that may be involved in stabilizing or promoting the assembly of the division complex.</text>
</comment>
<dbReference type="RefSeq" id="WP_076756584.1">
    <property type="nucleotide sequence ID" value="NZ_FTPL01000001.1"/>
</dbReference>
<dbReference type="Proteomes" id="UP000187550">
    <property type="component" value="Unassembled WGS sequence"/>
</dbReference>
<dbReference type="InterPro" id="IPR034746">
    <property type="entry name" value="POTRA"/>
</dbReference>
<dbReference type="PANTHER" id="PTHR37820:SF1">
    <property type="entry name" value="CELL DIVISION PROTEIN FTSQ"/>
    <property type="match status" value="1"/>
</dbReference>
<feature type="transmembrane region" description="Helical" evidence="8">
    <location>
        <begin position="25"/>
        <end position="43"/>
    </location>
</feature>
<evidence type="ECO:0000256" key="4">
    <source>
        <dbReference type="ARBA" id="ARBA00022692"/>
    </source>
</evidence>
<dbReference type="InterPro" id="IPR050487">
    <property type="entry name" value="FtsQ_DivIB"/>
</dbReference>
<dbReference type="InterPro" id="IPR026580">
    <property type="entry name" value="DivIB"/>
</dbReference>
<sequence length="269" mass="29538">MDKVIDIEERIPSLREKRKRRTNRNFIFLLILFLLVLAVLLYFQSPLSKIESIGVRGAVLNSEEDYIRASEISEGDPLWGFRKSEAGKRVSSMPGVKEARVERTGLRSVVIRVDEWEPAALIEKDGRFLPVLANGDIFSEPAPGPVPAPILTGFESGKTMSRMVRELDSLPDNVRSLISEVLSGGDEEDPDAITAYMADGYEVRGVIPDFAEKMAYYPSIVSQLAEEGKGVIDLEVGLYFRPYAEVYGDGVPPAGEGKGGTAVEDPAGE</sequence>
<dbReference type="GO" id="GO:0032153">
    <property type="term" value="C:cell division site"/>
    <property type="evidence" value="ECO:0007669"/>
    <property type="project" value="UniProtKB-UniRule"/>
</dbReference>
<keyword evidence="12" id="KW-1185">Reference proteome</keyword>
<dbReference type="GO" id="GO:0043093">
    <property type="term" value="P:FtsZ-dependent cytokinesis"/>
    <property type="evidence" value="ECO:0007669"/>
    <property type="project" value="UniProtKB-UniRule"/>
</dbReference>
<dbReference type="PANTHER" id="PTHR37820">
    <property type="entry name" value="CELL DIVISION PROTEIN DIVIB"/>
    <property type="match status" value="1"/>
</dbReference>
<evidence type="ECO:0000256" key="5">
    <source>
        <dbReference type="ARBA" id="ARBA00022989"/>
    </source>
</evidence>
<evidence type="ECO:0000313" key="11">
    <source>
        <dbReference type="EMBL" id="SIT67820.1"/>
    </source>
</evidence>
<feature type="domain" description="POTRA" evidence="10">
    <location>
        <begin position="48"/>
        <end position="116"/>
    </location>
</feature>
<dbReference type="GO" id="GO:0005886">
    <property type="term" value="C:plasma membrane"/>
    <property type="evidence" value="ECO:0007669"/>
    <property type="project" value="UniProtKB-SubCell"/>
</dbReference>
<dbReference type="PROSITE" id="PS51779">
    <property type="entry name" value="POTRA"/>
    <property type="match status" value="1"/>
</dbReference>
<dbReference type="Gene3D" id="3.10.20.310">
    <property type="entry name" value="membrane protein fhac"/>
    <property type="match status" value="1"/>
</dbReference>
<evidence type="ECO:0000256" key="9">
    <source>
        <dbReference type="SAM" id="MobiDB-lite"/>
    </source>
</evidence>
<name>A0A1U7PL63_9BACI</name>
<evidence type="ECO:0000256" key="2">
    <source>
        <dbReference type="ARBA" id="ARBA00022475"/>
    </source>
</evidence>
<keyword evidence="5 8" id="KW-1133">Transmembrane helix</keyword>
<dbReference type="Pfam" id="PF03799">
    <property type="entry name" value="FtsQ_DivIB_C"/>
    <property type="match status" value="1"/>
</dbReference>
<evidence type="ECO:0000256" key="8">
    <source>
        <dbReference type="HAMAP-Rule" id="MF_00912"/>
    </source>
</evidence>
<dbReference type="STRING" id="550447.SAMN05428946_0279"/>
<dbReference type="InterPro" id="IPR013685">
    <property type="entry name" value="POTRA_FtsQ_type"/>
</dbReference>
<keyword evidence="7 8" id="KW-0131">Cell cycle</keyword>
<dbReference type="AlphaFoldDB" id="A0A1U7PL63"/>
<evidence type="ECO:0000256" key="7">
    <source>
        <dbReference type="ARBA" id="ARBA00023306"/>
    </source>
</evidence>
<dbReference type="Gene3D" id="3.40.50.10960">
    <property type="match status" value="1"/>
</dbReference>
<evidence type="ECO:0000259" key="10">
    <source>
        <dbReference type="PROSITE" id="PS51779"/>
    </source>
</evidence>
<keyword evidence="2 8" id="KW-1003">Cell membrane</keyword>
<evidence type="ECO:0000313" key="12">
    <source>
        <dbReference type="Proteomes" id="UP000187550"/>
    </source>
</evidence>
<comment type="similarity">
    <text evidence="8">Belongs to the FtsQ/DivIB family. DivIB subfamily.</text>
</comment>
<feature type="region of interest" description="Disordered" evidence="9">
    <location>
        <begin position="250"/>
        <end position="269"/>
    </location>
</feature>
<dbReference type="InterPro" id="IPR005548">
    <property type="entry name" value="Cell_div_FtsQ/DivIB_C"/>
</dbReference>
<accession>A0A1U7PL63</accession>
<dbReference type="Pfam" id="PF08478">
    <property type="entry name" value="POTRA_1"/>
    <property type="match status" value="1"/>
</dbReference>